<dbReference type="NCBIfam" id="TIGR00544">
    <property type="entry name" value="lgt"/>
    <property type="match status" value="1"/>
</dbReference>
<dbReference type="GO" id="GO:0005886">
    <property type="term" value="C:plasma membrane"/>
    <property type="evidence" value="ECO:0007669"/>
    <property type="project" value="UniProtKB-SubCell"/>
</dbReference>
<dbReference type="AlphaFoldDB" id="A0A0B5E7R0"/>
<evidence type="ECO:0000313" key="8">
    <source>
        <dbReference type="EMBL" id="AJE48332.1"/>
    </source>
</evidence>
<dbReference type="HAMAP" id="MF_01147">
    <property type="entry name" value="Lgt"/>
    <property type="match status" value="1"/>
</dbReference>
<comment type="pathway">
    <text evidence="7">Protein modification; lipoprotein biosynthesis (diacylglyceryl transfer).</text>
</comment>
<dbReference type="UniPathway" id="UPA00664"/>
<evidence type="ECO:0000313" key="9">
    <source>
        <dbReference type="Proteomes" id="UP000031521"/>
    </source>
</evidence>
<keyword evidence="2 7" id="KW-1003">Cell membrane</keyword>
<dbReference type="PROSITE" id="PS01311">
    <property type="entry name" value="LGT"/>
    <property type="match status" value="1"/>
</dbReference>
<dbReference type="HOGENOM" id="CLU_013386_1_0_5"/>
<keyword evidence="9" id="KW-1185">Reference proteome</keyword>
<evidence type="ECO:0000256" key="7">
    <source>
        <dbReference type="HAMAP-Rule" id="MF_01147"/>
    </source>
</evidence>
<dbReference type="PANTHER" id="PTHR30589:SF0">
    <property type="entry name" value="PHOSPHATIDYLGLYCEROL--PROLIPOPROTEIN DIACYLGLYCERYL TRANSFERASE"/>
    <property type="match status" value="1"/>
</dbReference>
<keyword evidence="5 7" id="KW-1133">Transmembrane helix</keyword>
<comment type="function">
    <text evidence="7">Catalyzes the transfer of the diacylglyceryl group from phosphatidylglycerol to the sulfhydryl group of the N-terminal cysteine of a prolipoprotein, the first step in the formation of mature lipoproteins.</text>
</comment>
<dbReference type="STRING" id="1208324.P73_3617"/>
<keyword evidence="3 7" id="KW-0808">Transferase</keyword>
<evidence type="ECO:0000256" key="4">
    <source>
        <dbReference type="ARBA" id="ARBA00022692"/>
    </source>
</evidence>
<feature type="binding site" evidence="7">
    <location>
        <position position="177"/>
    </location>
    <ligand>
        <name>a 1,2-diacyl-sn-glycero-3-phospho-(1'-sn-glycerol)</name>
        <dbReference type="ChEBI" id="CHEBI:64716"/>
    </ligand>
</feature>
<keyword evidence="8" id="KW-0449">Lipoprotein</keyword>
<dbReference type="Pfam" id="PF01790">
    <property type="entry name" value="LGT"/>
    <property type="match status" value="1"/>
</dbReference>
<feature type="transmembrane region" description="Helical" evidence="7">
    <location>
        <begin position="53"/>
        <end position="73"/>
    </location>
</feature>
<protein>
    <recommendedName>
        <fullName evidence="7">Phosphatidylglycerol--prolipoprotein diacylglyceryl transferase</fullName>
        <ecNumber evidence="7">2.5.1.145</ecNumber>
    </recommendedName>
</protein>
<comment type="subcellular location">
    <subcellularLocation>
        <location evidence="7">Cell membrane</location>
        <topology evidence="7">Multi-pass membrane protein</topology>
    </subcellularLocation>
</comment>
<dbReference type="GO" id="GO:0042158">
    <property type="term" value="P:lipoprotein biosynthetic process"/>
    <property type="evidence" value="ECO:0007669"/>
    <property type="project" value="UniProtKB-UniRule"/>
</dbReference>
<dbReference type="GO" id="GO:0008961">
    <property type="term" value="F:phosphatidylglycerol-prolipoprotein diacylglyceryl transferase activity"/>
    <property type="evidence" value="ECO:0007669"/>
    <property type="project" value="UniProtKB-UniRule"/>
</dbReference>
<dbReference type="InterPro" id="IPR001640">
    <property type="entry name" value="Lgt"/>
</dbReference>
<dbReference type="PANTHER" id="PTHR30589">
    <property type="entry name" value="PROLIPOPROTEIN DIACYLGLYCERYL TRANSFERASE"/>
    <property type="match status" value="1"/>
</dbReference>
<organism evidence="8 9">
    <name type="scientific">Celeribacter indicus</name>
    <dbReference type="NCBI Taxonomy" id="1208324"/>
    <lineage>
        <taxon>Bacteria</taxon>
        <taxon>Pseudomonadati</taxon>
        <taxon>Pseudomonadota</taxon>
        <taxon>Alphaproteobacteria</taxon>
        <taxon>Rhodobacterales</taxon>
        <taxon>Roseobacteraceae</taxon>
        <taxon>Celeribacter</taxon>
    </lineage>
</organism>
<evidence type="ECO:0000256" key="2">
    <source>
        <dbReference type="ARBA" id="ARBA00022475"/>
    </source>
</evidence>
<feature type="transmembrane region" description="Helical" evidence="7">
    <location>
        <begin position="249"/>
        <end position="266"/>
    </location>
</feature>
<evidence type="ECO:0000256" key="6">
    <source>
        <dbReference type="ARBA" id="ARBA00023136"/>
    </source>
</evidence>
<evidence type="ECO:0000256" key="1">
    <source>
        <dbReference type="ARBA" id="ARBA00007150"/>
    </source>
</evidence>
<comment type="catalytic activity">
    <reaction evidence="7">
        <text>L-cysteinyl-[prolipoprotein] + a 1,2-diacyl-sn-glycero-3-phospho-(1'-sn-glycerol) = an S-1,2-diacyl-sn-glyceryl-L-cysteinyl-[prolipoprotein] + sn-glycerol 1-phosphate + H(+)</text>
        <dbReference type="Rhea" id="RHEA:56712"/>
        <dbReference type="Rhea" id="RHEA-COMP:14679"/>
        <dbReference type="Rhea" id="RHEA-COMP:14680"/>
        <dbReference type="ChEBI" id="CHEBI:15378"/>
        <dbReference type="ChEBI" id="CHEBI:29950"/>
        <dbReference type="ChEBI" id="CHEBI:57685"/>
        <dbReference type="ChEBI" id="CHEBI:64716"/>
        <dbReference type="ChEBI" id="CHEBI:140658"/>
        <dbReference type="EC" id="2.5.1.145"/>
    </reaction>
</comment>
<reference evidence="8 9" key="1">
    <citation type="journal article" date="2014" name="Int. J. Syst. Evol. Microbiol.">
        <title>Celeribacter indicus sp. nov., a polycyclic aromatic hydrocarbon-degrading bacterium from deep-sea sediment and reclassification of Huaishuia halophila as Celeribacter halophilus comb. nov.</title>
        <authorList>
            <person name="Lai Q."/>
            <person name="Cao J."/>
            <person name="Yuan J."/>
            <person name="Li F."/>
            <person name="Shao Z."/>
        </authorList>
    </citation>
    <scope>NUCLEOTIDE SEQUENCE [LARGE SCALE GENOMIC DNA]</scope>
    <source>
        <strain evidence="8">P73</strain>
    </source>
</reference>
<dbReference type="EC" id="2.5.1.145" evidence="7"/>
<evidence type="ECO:0000256" key="5">
    <source>
        <dbReference type="ARBA" id="ARBA00022989"/>
    </source>
</evidence>
<name>A0A0B5E7R0_9RHOB</name>
<keyword evidence="4 7" id="KW-0812">Transmembrane</keyword>
<accession>A0A0B5E7R0</accession>
<feature type="transmembrane region" description="Helical" evidence="7">
    <location>
        <begin position="286"/>
        <end position="309"/>
    </location>
</feature>
<feature type="transmembrane region" description="Helical" evidence="7">
    <location>
        <begin position="158"/>
        <end position="179"/>
    </location>
</feature>
<dbReference type="EMBL" id="CP004393">
    <property type="protein sequence ID" value="AJE48332.1"/>
    <property type="molecule type" value="Genomic_DNA"/>
</dbReference>
<proteinExistence type="inferred from homology"/>
<sequence>MGRMGGNHKVDFPPALATDAAMRHLMPAAIEFPDISSILFEIDIGPVHFALHWYALAYIFGFVAGWFLVLRALRVPRLWPAQTPPLSRTEFEDLLTWLILGVILGGRLGYVLFYKPAYFLAHPVEIPMVWQGGMSFHGGFLGVVVAALLWGRRHGKPLLTLGDILAYATPPGLLFGRIANFVNAELWGRPTDMPWGVIFPGEAAQSCATVTAACARHPSQLYEAGLEGLLLGTLLIALVWGARAFRRPGLVMGLFFAGYGLSRFVVEFYRVADAQFTSPTNPEGNVLWILSMGQLLSLPMILVGLFFVLRARRA</sequence>
<feature type="transmembrane region" description="Helical" evidence="7">
    <location>
        <begin position="134"/>
        <end position="151"/>
    </location>
</feature>
<dbReference type="KEGG" id="cid:P73_3617"/>
<gene>
    <name evidence="7" type="primary">lgt</name>
    <name evidence="8" type="ORF">P73_3617</name>
</gene>
<dbReference type="Proteomes" id="UP000031521">
    <property type="component" value="Chromosome"/>
</dbReference>
<keyword evidence="6 7" id="KW-0472">Membrane</keyword>
<comment type="similarity">
    <text evidence="1 7">Belongs to the Lgt family.</text>
</comment>
<feature type="transmembrane region" description="Helical" evidence="7">
    <location>
        <begin position="224"/>
        <end position="242"/>
    </location>
</feature>
<keyword evidence="8" id="KW-0328">Glycosyltransferase</keyword>
<feature type="transmembrane region" description="Helical" evidence="7">
    <location>
        <begin position="94"/>
        <end position="114"/>
    </location>
</feature>
<evidence type="ECO:0000256" key="3">
    <source>
        <dbReference type="ARBA" id="ARBA00022679"/>
    </source>
</evidence>